<dbReference type="EMBL" id="LR134441">
    <property type="protein sequence ID" value="VEH95961.1"/>
    <property type="molecule type" value="Genomic_DNA"/>
</dbReference>
<dbReference type="InterPro" id="IPR026444">
    <property type="entry name" value="Secre_tail"/>
</dbReference>
<dbReference type="InterPro" id="IPR002884">
    <property type="entry name" value="P_dom"/>
</dbReference>
<reference evidence="7 9" key="2">
    <citation type="submission" date="2018-12" db="EMBL/GenBank/DDBJ databases">
        <authorList>
            <consortium name="Pathogen Informatics"/>
        </authorList>
    </citation>
    <scope>NUCLEOTIDE SEQUENCE [LARGE SCALE GENOMIC DNA]</scope>
    <source>
        <strain evidence="7 9">NCTC13489</strain>
    </source>
</reference>
<protein>
    <submittedName>
        <fullName evidence="7">Regulatory P domain of the subtilisin-like proprotein convertases and other proteases</fullName>
    </submittedName>
</protein>
<dbReference type="GO" id="GO:0006508">
    <property type="term" value="P:proteolysis"/>
    <property type="evidence" value="ECO:0007669"/>
    <property type="project" value="UniProtKB-KW"/>
</dbReference>
<evidence type="ECO:0000313" key="6">
    <source>
        <dbReference type="EMBL" id="KEY19958.1"/>
    </source>
</evidence>
<keyword evidence="2 4" id="KW-0732">Signal</keyword>
<evidence type="ECO:0000259" key="5">
    <source>
        <dbReference type="PROSITE" id="PS51829"/>
    </source>
</evidence>
<evidence type="ECO:0000313" key="7">
    <source>
        <dbReference type="EMBL" id="VEH95961.1"/>
    </source>
</evidence>
<dbReference type="Pfam" id="PF01483">
    <property type="entry name" value="P_proprotein"/>
    <property type="match status" value="1"/>
</dbReference>
<evidence type="ECO:0000313" key="9">
    <source>
        <dbReference type="Proteomes" id="UP000270036"/>
    </source>
</evidence>
<dbReference type="KEGG" id="cant:NCTC13489_00290"/>
<feature type="signal peptide" evidence="4">
    <location>
        <begin position="1"/>
        <end position="20"/>
    </location>
</feature>
<keyword evidence="1 7" id="KW-0645">Protease</keyword>
<dbReference type="Gene3D" id="2.60.120.260">
    <property type="entry name" value="Galactose-binding domain-like"/>
    <property type="match status" value="1"/>
</dbReference>
<dbReference type="GO" id="GO:0004252">
    <property type="term" value="F:serine-type endopeptidase activity"/>
    <property type="evidence" value="ECO:0007669"/>
    <property type="project" value="InterPro"/>
</dbReference>
<dbReference type="InterPro" id="IPR008979">
    <property type="entry name" value="Galactose-bd-like_sf"/>
</dbReference>
<feature type="domain" description="P/Homo B" evidence="5">
    <location>
        <begin position="18"/>
        <end position="205"/>
    </location>
</feature>
<sequence>MKKLYFLAVSLLALSSILNAQTYQNIVPTTLVDAISRSGGCGYNTQPGMNISSITVPLIGTIVDPTKITLNVSLKAAWLGDISVELVSPTGEAITLIRRIGAIFNSSCGDSSSFIPGNVLSFNAANTTLIDAEAISNGFPIPPGNYAPTYSIATYPKLNPGNLTTFLTGKQLSGEWRLYIYDYGQGEATGINSWQIIIGSGATMKTIESGVFGNDISLKQNPVQDQLLFNVQKDFKNLVFEIYDPSGKMIKKENMLNSRKDFNIDVRTLSPGMYLLIPVKDGERQQTIKFIKK</sequence>
<dbReference type="RefSeq" id="WP_034716498.1">
    <property type="nucleotide sequence ID" value="NZ_FOIX01000002.1"/>
</dbReference>
<reference evidence="6 8" key="1">
    <citation type="submission" date="2014-07" db="EMBL/GenBank/DDBJ databases">
        <authorList>
            <person name="Pisani N.G."/>
            <person name="Newman J.D."/>
        </authorList>
    </citation>
    <scope>NUCLEOTIDE SEQUENCE [LARGE SCALE GENOMIC DNA]</scope>
    <source>
        <strain evidence="6 8">LMG 24720</strain>
    </source>
</reference>
<gene>
    <name evidence="6" type="ORF">HY04_01675</name>
    <name evidence="7" type="ORF">NCTC13489_00290</name>
</gene>
<dbReference type="EMBL" id="JPEP01000001">
    <property type="protein sequence ID" value="KEY19958.1"/>
    <property type="molecule type" value="Genomic_DNA"/>
</dbReference>
<evidence type="ECO:0000256" key="1">
    <source>
        <dbReference type="ARBA" id="ARBA00022670"/>
    </source>
</evidence>
<evidence type="ECO:0000256" key="2">
    <source>
        <dbReference type="ARBA" id="ARBA00022729"/>
    </source>
</evidence>
<dbReference type="STRING" id="266748.HY04_01675"/>
<dbReference type="Proteomes" id="UP000270036">
    <property type="component" value="Chromosome"/>
</dbReference>
<name>A0A448NMV3_9FLAO</name>
<dbReference type="PROSITE" id="PS51829">
    <property type="entry name" value="P_HOMO_B"/>
    <property type="match status" value="1"/>
</dbReference>
<dbReference type="Pfam" id="PF18962">
    <property type="entry name" value="Por_Secre_tail"/>
    <property type="match status" value="1"/>
</dbReference>
<evidence type="ECO:0000313" key="8">
    <source>
        <dbReference type="Proteomes" id="UP000028349"/>
    </source>
</evidence>
<evidence type="ECO:0000256" key="3">
    <source>
        <dbReference type="ARBA" id="ARBA00022801"/>
    </source>
</evidence>
<accession>A0A448NMV3</accession>
<dbReference type="Proteomes" id="UP000028349">
    <property type="component" value="Unassembled WGS sequence"/>
</dbReference>
<dbReference type="NCBIfam" id="TIGR04183">
    <property type="entry name" value="Por_Secre_tail"/>
    <property type="match status" value="1"/>
</dbReference>
<keyword evidence="3" id="KW-0378">Hydrolase</keyword>
<dbReference type="OrthoDB" id="1251010at2"/>
<keyword evidence="8" id="KW-1185">Reference proteome</keyword>
<proteinExistence type="predicted"/>
<dbReference type="SUPFAM" id="SSF49785">
    <property type="entry name" value="Galactose-binding domain-like"/>
    <property type="match status" value="1"/>
</dbReference>
<organism evidence="7 9">
    <name type="scientific">Kaistella antarctica</name>
    <dbReference type="NCBI Taxonomy" id="266748"/>
    <lineage>
        <taxon>Bacteria</taxon>
        <taxon>Pseudomonadati</taxon>
        <taxon>Bacteroidota</taxon>
        <taxon>Flavobacteriia</taxon>
        <taxon>Flavobacteriales</taxon>
        <taxon>Weeksellaceae</taxon>
        <taxon>Chryseobacterium group</taxon>
        <taxon>Kaistella</taxon>
    </lineage>
</organism>
<feature type="chain" id="PRO_5019539830" evidence="4">
    <location>
        <begin position="21"/>
        <end position="293"/>
    </location>
</feature>
<dbReference type="AlphaFoldDB" id="A0A448NMV3"/>
<evidence type="ECO:0000256" key="4">
    <source>
        <dbReference type="SAM" id="SignalP"/>
    </source>
</evidence>